<keyword evidence="4 13" id="KW-0694">RNA-binding</keyword>
<dbReference type="AlphaFoldDB" id="J7RNS5"/>
<evidence type="ECO:0000256" key="2">
    <source>
        <dbReference type="ARBA" id="ARBA00022679"/>
    </source>
</evidence>
<keyword evidence="2 13" id="KW-0808">Transferase</keyword>
<dbReference type="HOGENOM" id="CLU_019592_2_1_1"/>
<dbReference type="EC" id="2.7.7.72" evidence="7"/>
<evidence type="ECO:0000256" key="10">
    <source>
        <dbReference type="ARBA" id="ARBA00077436"/>
    </source>
</evidence>
<dbReference type="InterPro" id="IPR043519">
    <property type="entry name" value="NT_sf"/>
</dbReference>
<dbReference type="SUPFAM" id="SSF81301">
    <property type="entry name" value="Nucleotidyltransferase"/>
    <property type="match status" value="1"/>
</dbReference>
<dbReference type="GO" id="GO:0004810">
    <property type="term" value="F:CCA tRNA nucleotidyltransferase activity"/>
    <property type="evidence" value="ECO:0007669"/>
    <property type="project" value="UniProtKB-EC"/>
</dbReference>
<dbReference type="InterPro" id="IPR002646">
    <property type="entry name" value="PolA_pol_head_dom"/>
</dbReference>
<evidence type="ECO:0000313" key="16">
    <source>
        <dbReference type="EMBL" id="CCK71243.1"/>
    </source>
</evidence>
<dbReference type="Proteomes" id="UP000006310">
    <property type="component" value="Chromosome 7"/>
</dbReference>
<dbReference type="GO" id="GO:0000166">
    <property type="term" value="F:nucleotide binding"/>
    <property type="evidence" value="ECO:0007669"/>
    <property type="project" value="UniProtKB-KW"/>
</dbReference>
<dbReference type="eggNOG" id="KOG2159">
    <property type="taxonomic scope" value="Eukaryota"/>
</dbReference>
<dbReference type="GO" id="GO:0003723">
    <property type="term" value="F:RNA binding"/>
    <property type="evidence" value="ECO:0007669"/>
    <property type="project" value="UniProtKB-KW"/>
</dbReference>
<dbReference type="SUPFAM" id="SSF81891">
    <property type="entry name" value="Poly A polymerase C-terminal region-like"/>
    <property type="match status" value="1"/>
</dbReference>
<reference evidence="17" key="2">
    <citation type="submission" date="2012-08" db="EMBL/GenBank/DDBJ databases">
        <title>Genome sequence of Kazachstania naganishii.</title>
        <authorList>
            <person name="Gordon J.L."/>
            <person name="Armisen D."/>
            <person name="Proux-Wera E."/>
            <person name="OhEigeartaigh S.S."/>
            <person name="Byrne K.P."/>
            <person name="Wolfe K.H."/>
        </authorList>
    </citation>
    <scope>NUCLEOTIDE SEQUENCE [LARGE SCALE GENOMIC DNA]</scope>
    <source>
        <strain evidence="17">ATCC MYA-139 / BCRC 22969 / CBS 8797 / CCRC 22969 / KCTC 17520 / NBRC 10181 / NCYC 3082</strain>
    </source>
</reference>
<reference evidence="16 17" key="1">
    <citation type="journal article" date="2011" name="Proc. Natl. Acad. Sci. U.S.A.">
        <title>Evolutionary erosion of yeast sex chromosomes by mating-type switching accidents.</title>
        <authorList>
            <person name="Gordon J.L."/>
            <person name="Armisen D."/>
            <person name="Proux-Wera E."/>
            <person name="Oheigeartaigh S.S."/>
            <person name="Byrne K.P."/>
            <person name="Wolfe K.H."/>
        </authorList>
    </citation>
    <scope>NUCLEOTIDE SEQUENCE [LARGE SCALE GENOMIC DNA]</scope>
    <source>
        <strain evidence="17">ATCC MYA-139 / BCRC 22969 / CBS 8797 / CCRC 22969 / KCTC 17520 / NBRC 10181 / NCYC 3082</strain>
    </source>
</reference>
<evidence type="ECO:0000259" key="15">
    <source>
        <dbReference type="Pfam" id="PF12627"/>
    </source>
</evidence>
<dbReference type="GO" id="GO:0052927">
    <property type="term" value="F:CC tRNA cytidylyltransferase activity"/>
    <property type="evidence" value="ECO:0007669"/>
    <property type="project" value="EnsemblFungi"/>
</dbReference>
<dbReference type="KEGG" id="kng:KNAG_0G01860"/>
<evidence type="ECO:0000256" key="5">
    <source>
        <dbReference type="ARBA" id="ARBA00050431"/>
    </source>
</evidence>
<feature type="domain" description="tRNA nucleotidyltransferase/poly(A) polymerase RNA and SrmB- binding" evidence="15">
    <location>
        <begin position="252"/>
        <end position="310"/>
    </location>
</feature>
<dbReference type="PANTHER" id="PTHR13734:SF5">
    <property type="entry name" value="CCA TRNA NUCLEOTIDYLTRANSFERASE, MITOCHONDRIAL"/>
    <property type="match status" value="1"/>
</dbReference>
<protein>
    <recommendedName>
        <fullName evidence="8">CCA tRNA nucleotidyltransferase, mitochondrial</fullName>
        <ecNumber evidence="7">2.7.7.72</ecNumber>
    </recommendedName>
    <alternativeName>
        <fullName evidence="10">CCA-adding enzyme</fullName>
    </alternativeName>
    <alternativeName>
        <fullName evidence="9">tRNA CCA-pyrophosphorylase</fullName>
    </alternativeName>
    <alternativeName>
        <fullName evidence="11">tRNA adenylyltransferase</fullName>
    </alternativeName>
    <alternativeName>
        <fullName evidence="12">tRNA nucleotidyltransferase</fullName>
    </alternativeName>
</protein>
<evidence type="ECO:0000256" key="6">
    <source>
        <dbReference type="ARBA" id="ARBA00056517"/>
    </source>
</evidence>
<dbReference type="EMBL" id="HE978320">
    <property type="protein sequence ID" value="CCK71243.1"/>
    <property type="molecule type" value="Genomic_DNA"/>
</dbReference>
<evidence type="ECO:0000256" key="9">
    <source>
        <dbReference type="ARBA" id="ARBA00076038"/>
    </source>
</evidence>
<gene>
    <name evidence="16" type="primary">KNAG0G01860</name>
    <name evidence="16" type="ordered locus">KNAG_0G01860</name>
</gene>
<dbReference type="FunFam" id="3.30.460.10:FF:000019">
    <property type="entry name" value="tRNA nucleotidyltransferase cca2"/>
    <property type="match status" value="1"/>
</dbReference>
<proteinExistence type="inferred from homology"/>
<keyword evidence="3" id="KW-0547">Nucleotide-binding</keyword>
<comment type="similarity">
    <text evidence="1 13">Belongs to the tRNA nucleotidyltransferase/poly(A) polymerase family.</text>
</comment>
<dbReference type="Gene3D" id="1.10.3090.10">
    <property type="entry name" value="cca-adding enzyme, domain 2"/>
    <property type="match status" value="1"/>
</dbReference>
<evidence type="ECO:0000256" key="4">
    <source>
        <dbReference type="ARBA" id="ARBA00022884"/>
    </source>
</evidence>
<dbReference type="GO" id="GO:0005759">
    <property type="term" value="C:mitochondrial matrix"/>
    <property type="evidence" value="ECO:0007669"/>
    <property type="project" value="EnsemblFungi"/>
</dbReference>
<keyword evidence="17" id="KW-1185">Reference proteome</keyword>
<dbReference type="PANTHER" id="PTHR13734">
    <property type="entry name" value="TRNA-NUCLEOTIDYLTRANSFERASE"/>
    <property type="match status" value="1"/>
</dbReference>
<feature type="domain" description="Poly A polymerase head" evidence="14">
    <location>
        <begin position="82"/>
        <end position="224"/>
    </location>
</feature>
<dbReference type="GO" id="GO:0001680">
    <property type="term" value="P:tRNA 3'-terminal CCA addition"/>
    <property type="evidence" value="ECO:0007669"/>
    <property type="project" value="EnsemblFungi"/>
</dbReference>
<dbReference type="Pfam" id="PF01743">
    <property type="entry name" value="PolyA_pol"/>
    <property type="match status" value="1"/>
</dbReference>
<dbReference type="CDD" id="cd05398">
    <property type="entry name" value="NT_ClassII-CCAase"/>
    <property type="match status" value="1"/>
</dbReference>
<evidence type="ECO:0000256" key="11">
    <source>
        <dbReference type="ARBA" id="ARBA00080500"/>
    </source>
</evidence>
<dbReference type="Pfam" id="PF12627">
    <property type="entry name" value="PolyA_pol_RNAbd"/>
    <property type="match status" value="1"/>
</dbReference>
<dbReference type="OrthoDB" id="445712at2759"/>
<evidence type="ECO:0000256" key="3">
    <source>
        <dbReference type="ARBA" id="ARBA00022741"/>
    </source>
</evidence>
<organism evidence="16 17">
    <name type="scientific">Huiozyma naganishii (strain ATCC MYA-139 / BCRC 22969 / CBS 8797 / KCTC 17520 / NBRC 10181 / NCYC 3082 / Yp74L-3)</name>
    <name type="common">Yeast</name>
    <name type="synonym">Kazachstania naganishii</name>
    <dbReference type="NCBI Taxonomy" id="1071383"/>
    <lineage>
        <taxon>Eukaryota</taxon>
        <taxon>Fungi</taxon>
        <taxon>Dikarya</taxon>
        <taxon>Ascomycota</taxon>
        <taxon>Saccharomycotina</taxon>
        <taxon>Saccharomycetes</taxon>
        <taxon>Saccharomycetales</taxon>
        <taxon>Saccharomycetaceae</taxon>
        <taxon>Huiozyma</taxon>
    </lineage>
</organism>
<evidence type="ECO:0000313" key="17">
    <source>
        <dbReference type="Proteomes" id="UP000006310"/>
    </source>
</evidence>
<dbReference type="OMA" id="WQKFLDH"/>
<evidence type="ECO:0000259" key="14">
    <source>
        <dbReference type="Pfam" id="PF01743"/>
    </source>
</evidence>
<dbReference type="STRING" id="1071383.J7RNS5"/>
<dbReference type="InterPro" id="IPR032828">
    <property type="entry name" value="PolyA_RNA-bd"/>
</dbReference>
<evidence type="ECO:0000256" key="7">
    <source>
        <dbReference type="ARBA" id="ARBA00066885"/>
    </source>
</evidence>
<dbReference type="RefSeq" id="XP_022465489.1">
    <property type="nucleotide sequence ID" value="XM_022609055.1"/>
</dbReference>
<comment type="catalytic activity">
    <reaction evidence="5">
        <text>a tRNA precursor + 2 CTP + ATP = a tRNA with a 3' CCA end + 3 diphosphate</text>
        <dbReference type="Rhea" id="RHEA:14433"/>
        <dbReference type="Rhea" id="RHEA-COMP:10465"/>
        <dbReference type="Rhea" id="RHEA-COMP:10468"/>
        <dbReference type="ChEBI" id="CHEBI:30616"/>
        <dbReference type="ChEBI" id="CHEBI:33019"/>
        <dbReference type="ChEBI" id="CHEBI:37563"/>
        <dbReference type="ChEBI" id="CHEBI:74896"/>
        <dbReference type="ChEBI" id="CHEBI:83071"/>
        <dbReference type="EC" id="2.7.7.72"/>
    </reaction>
</comment>
<name>J7RNS5_HUIN7</name>
<accession>J7RNS5</accession>
<evidence type="ECO:0000256" key="13">
    <source>
        <dbReference type="RuleBase" id="RU003953"/>
    </source>
</evidence>
<sequence length="566" mass="64926">MECRALGILYSVRRVNCRAFGMAHRLVHSIVVEDPTGGSKSPLRARVPPKLILNKTEHEICNLLKDYCNRYNSKHADDPLVLRITGGWVRDKLLGQGSHDLDIAINNMSGESFAQGLNQYLTENYAKYGVKPHSVHKIDKNPEKSKHLETATTKLFGVEVDFVNLRSEEYTELSRIPVVNFGTPEEDALRRDATLNALFYNIQTENIEDFTKRGLQDLQDGVLRTPLPPRKTFLDDPLRVLRLIRFASRFKFTIQPDVLKEMADAEINNAFYSKISRERVGVEMEKILLGPNPLIGWELIQRTHLENVIFFWHCTDSVIEHNRNHLKSMNEIDAIYKDGKLNKHMKQFIEQYHTMLDLIPSLNTKIQQDANFKQNFFLASSLTPFKEFDIVAFPKKKMNNTIPFVEAVVRDGLKIAKSDAVIVSQAVAAIAQYSHMVTKYTLNPNSISRSDIGLFMRTFKGHWELAHYVALVTEYLEADGITKLRANIISEYNNFFSIIHAEHLDNCHDLKPLVDGKRLQKELEMRPGPWMGKINDEAIKWQLDNPSGTETQLLEHIKSIINDFVL</sequence>
<dbReference type="GeneID" id="34526967"/>
<comment type="function">
    <text evidence="6">Nucleotidyltransferase that catalyzes the addition and repair of the essential 3'-terminal CCA sequence in tRNAs, which is necessary for the attachment of amino acids to the 3' terminus of tRNA molecules, using CTP and ATP as substrates. tRNA 3'-terminal CCA addition is required both for tRNA processing and repair. Also involved in tRNA surveillance by mediating tandem CCA addition to generate a CCACCA at the 3' terminus of unstable tRNAs. While stable tRNAs receive only 3'-terminal CCA, unstable tRNAs are marked with CCACCA and rapidly degraded. The structural flexibility of RNA controls the choice between CCA versus CCACCA addition: following the first CCA addition cycle, nucleotide-binding to the active site triggers a clockwise screw motion, producing torque on the RNA. This ejects stable RNAs, whereas unstable RNAs are refolded while bound to the enzyme and subjected to a second CCA catalytic cycle.</text>
</comment>
<evidence type="ECO:0000256" key="8">
    <source>
        <dbReference type="ARBA" id="ARBA00072969"/>
    </source>
</evidence>
<evidence type="ECO:0000256" key="1">
    <source>
        <dbReference type="ARBA" id="ARBA00007265"/>
    </source>
</evidence>
<dbReference type="GO" id="GO:0052929">
    <property type="term" value="F:ATP:3'-cytidine-cytidine-tRNA adenylyltransferase activity"/>
    <property type="evidence" value="ECO:0007669"/>
    <property type="project" value="EnsemblFungi"/>
</dbReference>
<dbReference type="Gene3D" id="3.30.460.10">
    <property type="entry name" value="Beta Polymerase, domain 2"/>
    <property type="match status" value="1"/>
</dbReference>
<evidence type="ECO:0000256" key="12">
    <source>
        <dbReference type="ARBA" id="ARBA00082324"/>
    </source>
</evidence>